<keyword evidence="4" id="KW-0548">Nucleotidyltransferase</keyword>
<dbReference type="AlphaFoldDB" id="A0A0S2I451"/>
<evidence type="ECO:0000313" key="4">
    <source>
        <dbReference type="EMBL" id="ALO17002.1"/>
    </source>
</evidence>
<dbReference type="SMART" id="SM00479">
    <property type="entry name" value="EXOIII"/>
    <property type="match status" value="1"/>
</dbReference>
<evidence type="ECO:0000313" key="5">
    <source>
        <dbReference type="Proteomes" id="UP000064893"/>
    </source>
</evidence>
<dbReference type="GO" id="GO:0003887">
    <property type="term" value="F:DNA-directed DNA polymerase activity"/>
    <property type="evidence" value="ECO:0007669"/>
    <property type="project" value="UniProtKB-EC"/>
</dbReference>
<dbReference type="KEGG" id="blq:L21SP5_03389"/>
<accession>A0A0S2I451</accession>
<dbReference type="STRING" id="1307839.L21SP5_03389"/>
<dbReference type="GO" id="GO:0003676">
    <property type="term" value="F:nucleic acid binding"/>
    <property type="evidence" value="ECO:0007669"/>
    <property type="project" value="InterPro"/>
</dbReference>
<keyword evidence="5" id="KW-1185">Reference proteome</keyword>
<dbReference type="PATRIC" id="fig|1307839.3.peg.3565"/>
<dbReference type="Proteomes" id="UP000064893">
    <property type="component" value="Chromosome"/>
</dbReference>
<comment type="function">
    <text evidence="1">DNA polymerase III is a complex, multichain enzyme responsible for most of the replicative synthesis in bacteria. The epsilon subunit contain the editing function and is a proofreading 3'-5' exonuclease.</text>
</comment>
<dbReference type="GO" id="GO:0008408">
    <property type="term" value="F:3'-5' exonuclease activity"/>
    <property type="evidence" value="ECO:0007669"/>
    <property type="project" value="TreeGrafter"/>
</dbReference>
<protein>
    <submittedName>
        <fullName evidence="4">DNA polymerase III PolC-type</fullName>
        <ecNumber evidence="4">2.7.7.7</ecNumber>
    </submittedName>
</protein>
<dbReference type="GO" id="GO:0045004">
    <property type="term" value="P:DNA replication proofreading"/>
    <property type="evidence" value="ECO:0007669"/>
    <property type="project" value="TreeGrafter"/>
</dbReference>
<evidence type="ECO:0000256" key="1">
    <source>
        <dbReference type="ARBA" id="ARBA00025483"/>
    </source>
</evidence>
<dbReference type="EC" id="2.7.7.7" evidence="4"/>
<comment type="subunit">
    <text evidence="2">DNA polymerase III contains a core (composed of alpha, epsilon and theta chains) that associates with a tau subunit. This core dimerizes to form the POLIII' complex. PolIII' associates with the gamma complex (composed of gamma, delta, delta', psi and chi chains) and with the beta chain to form the complete DNA polymerase III complex.</text>
</comment>
<dbReference type="CDD" id="cd06127">
    <property type="entry name" value="DEDDh"/>
    <property type="match status" value="1"/>
</dbReference>
<name>A0A0S2I451_9BACT</name>
<dbReference type="InterPro" id="IPR036397">
    <property type="entry name" value="RNaseH_sf"/>
</dbReference>
<feature type="domain" description="Exonuclease" evidence="3">
    <location>
        <begin position="8"/>
        <end position="174"/>
    </location>
</feature>
<dbReference type="PANTHER" id="PTHR30231:SF41">
    <property type="entry name" value="DNA POLYMERASE III SUBUNIT EPSILON"/>
    <property type="match status" value="1"/>
</dbReference>
<dbReference type="GO" id="GO:0005829">
    <property type="term" value="C:cytosol"/>
    <property type="evidence" value="ECO:0007669"/>
    <property type="project" value="TreeGrafter"/>
</dbReference>
<dbReference type="Pfam" id="PF20600">
    <property type="entry name" value="ExoX-like_C"/>
    <property type="match status" value="1"/>
</dbReference>
<dbReference type="InterPro" id="IPR012337">
    <property type="entry name" value="RNaseH-like_sf"/>
</dbReference>
<dbReference type="EMBL" id="CP013118">
    <property type="protein sequence ID" value="ALO17002.1"/>
    <property type="molecule type" value="Genomic_DNA"/>
</dbReference>
<dbReference type="Pfam" id="PF00929">
    <property type="entry name" value="RNase_T"/>
    <property type="match status" value="1"/>
</dbReference>
<sequence>MELNLQKPIVFFDLETTGIDIVNDRIIEFSFIKIHTDQSEETWTQRVNPGMPIPPKSTEIHGIKDEDVADKPLFKDVAKKVAAFIEGCDLGGFNSNKFDIPMLAEELARADVDIDLKKVRHIDVQTIFHKMEQRTLEAAYKFYCQKDLTEAHTAEADTRATYEVLKAQLDRYKDVDFKDKAGKISQPVINDIDQLAEFSTQNRNVDFAGRVVYNNDGEEVFNFGKYKYTPVEEVFEKDPGYYSWILNSDFPSYTKRVLTAIKLRKMMQ</sequence>
<dbReference type="RefSeq" id="WP_057954336.1">
    <property type="nucleotide sequence ID" value="NZ_CP013118.1"/>
</dbReference>
<organism evidence="4 5">
    <name type="scientific">Salinivirga cyanobacteriivorans</name>
    <dbReference type="NCBI Taxonomy" id="1307839"/>
    <lineage>
        <taxon>Bacteria</taxon>
        <taxon>Pseudomonadati</taxon>
        <taxon>Bacteroidota</taxon>
        <taxon>Bacteroidia</taxon>
        <taxon>Bacteroidales</taxon>
        <taxon>Salinivirgaceae</taxon>
        <taxon>Salinivirga</taxon>
    </lineage>
</organism>
<dbReference type="SUPFAM" id="SSF53098">
    <property type="entry name" value="Ribonuclease H-like"/>
    <property type="match status" value="1"/>
</dbReference>
<dbReference type="InterPro" id="IPR046768">
    <property type="entry name" value="ExoX-like_C"/>
</dbReference>
<evidence type="ECO:0000256" key="2">
    <source>
        <dbReference type="ARBA" id="ARBA00026073"/>
    </source>
</evidence>
<dbReference type="Gene3D" id="3.30.420.10">
    <property type="entry name" value="Ribonuclease H-like superfamily/Ribonuclease H"/>
    <property type="match status" value="1"/>
</dbReference>
<gene>
    <name evidence="4" type="primary">polC</name>
    <name evidence="4" type="ORF">L21SP5_03389</name>
</gene>
<dbReference type="FunFam" id="3.30.420.10:FF:000045">
    <property type="entry name" value="3'-5' exonuclease DinG"/>
    <property type="match status" value="1"/>
</dbReference>
<proteinExistence type="predicted"/>
<keyword evidence="4" id="KW-0808">Transferase</keyword>
<dbReference type="InterPro" id="IPR013520">
    <property type="entry name" value="Ribonucl_H"/>
</dbReference>
<reference evidence="4 5" key="1">
    <citation type="submission" date="2015-11" db="EMBL/GenBank/DDBJ databases">
        <title>Description and complete genome sequence of a novel strain predominating in hypersaline microbial mats and representing a new family of the Bacteriodetes phylum.</title>
        <authorList>
            <person name="Spring S."/>
            <person name="Bunk B."/>
            <person name="Sproer C."/>
            <person name="Klenk H.-P."/>
        </authorList>
    </citation>
    <scope>NUCLEOTIDE SEQUENCE [LARGE SCALE GENOMIC DNA]</scope>
    <source>
        <strain evidence="4 5">L21-Spi-D4</strain>
    </source>
</reference>
<dbReference type="OrthoDB" id="9791657at2"/>
<evidence type="ECO:0000259" key="3">
    <source>
        <dbReference type="SMART" id="SM00479"/>
    </source>
</evidence>
<dbReference type="PANTHER" id="PTHR30231">
    <property type="entry name" value="DNA POLYMERASE III SUBUNIT EPSILON"/>
    <property type="match status" value="1"/>
</dbReference>